<feature type="domain" description="C2H2-type" evidence="5">
    <location>
        <begin position="262"/>
        <end position="291"/>
    </location>
</feature>
<evidence type="ECO:0000256" key="2">
    <source>
        <dbReference type="ARBA" id="ARBA00022771"/>
    </source>
</evidence>
<sequence>MHASCRPTRPLGYSCTFSSSVDLANNPTFGQLGGGGGEGDGTAWWDLGQWSSQVNEINNNYNNNYNNNTYYNNSYGNNFESLAFEGVPQCLPYQTSQACKDLDWQHPDSDLALQQITTLIGSDADVSRWVSTHAPRPMIQGLPLMQLDLALSPVVDMPMQPWDLQYIHGSSPPMNQEQLVETPQLGQNACAFMSSLGWQTTGNPSMAHTLDIAWQRGTESSSSTSPTSSGVDQFICGYPNCKETRPSQKALKTHQKCHKKPYRCAEDGCQKHFCVPAHLERHQKTHRRRDSEEIKYCCPDCPKAYPRNMPRGEPAIGMPCWGDRCALRPARGFYPLPAL</sequence>
<evidence type="ECO:0000256" key="1">
    <source>
        <dbReference type="ARBA" id="ARBA00022723"/>
    </source>
</evidence>
<proteinExistence type="predicted"/>
<evidence type="ECO:0000313" key="6">
    <source>
        <dbReference type="EMBL" id="KAK3950011.1"/>
    </source>
</evidence>
<keyword evidence="1" id="KW-0479">Metal-binding</keyword>
<protein>
    <recommendedName>
        <fullName evidence="5">C2H2-type domain-containing protein</fullName>
    </recommendedName>
</protein>
<accession>A0AAN6NQJ7</accession>
<reference evidence="6" key="1">
    <citation type="journal article" date="2023" name="Mol. Phylogenet. Evol.">
        <title>Genome-scale phylogeny and comparative genomics of the fungal order Sordariales.</title>
        <authorList>
            <person name="Hensen N."/>
            <person name="Bonometti L."/>
            <person name="Westerberg I."/>
            <person name="Brannstrom I.O."/>
            <person name="Guillou S."/>
            <person name="Cros-Aarteil S."/>
            <person name="Calhoun S."/>
            <person name="Haridas S."/>
            <person name="Kuo A."/>
            <person name="Mondo S."/>
            <person name="Pangilinan J."/>
            <person name="Riley R."/>
            <person name="LaButti K."/>
            <person name="Andreopoulos B."/>
            <person name="Lipzen A."/>
            <person name="Chen C."/>
            <person name="Yan M."/>
            <person name="Daum C."/>
            <person name="Ng V."/>
            <person name="Clum A."/>
            <person name="Steindorff A."/>
            <person name="Ohm R.A."/>
            <person name="Martin F."/>
            <person name="Silar P."/>
            <person name="Natvig D.O."/>
            <person name="Lalanne C."/>
            <person name="Gautier V."/>
            <person name="Ament-Velasquez S.L."/>
            <person name="Kruys A."/>
            <person name="Hutchinson M.I."/>
            <person name="Powell A.J."/>
            <person name="Barry K."/>
            <person name="Miller A.N."/>
            <person name="Grigoriev I.V."/>
            <person name="Debuchy R."/>
            <person name="Gladieux P."/>
            <person name="Hiltunen Thoren M."/>
            <person name="Johannesson H."/>
        </authorList>
    </citation>
    <scope>NUCLEOTIDE SEQUENCE</scope>
    <source>
        <strain evidence="6">CBS 626.80</strain>
    </source>
</reference>
<dbReference type="InterPro" id="IPR013087">
    <property type="entry name" value="Znf_C2H2_type"/>
</dbReference>
<dbReference type="PANTHER" id="PTHR23235:SF120">
    <property type="entry name" value="KRUPPEL-LIKE FACTOR 15"/>
    <property type="match status" value="1"/>
</dbReference>
<name>A0AAN6NQJ7_9PEZI</name>
<dbReference type="InterPro" id="IPR036236">
    <property type="entry name" value="Znf_C2H2_sf"/>
</dbReference>
<dbReference type="AlphaFoldDB" id="A0AAN6NQJ7"/>
<keyword evidence="7" id="KW-1185">Reference proteome</keyword>
<dbReference type="PANTHER" id="PTHR23235">
    <property type="entry name" value="KRUEPPEL-LIKE TRANSCRIPTION FACTOR"/>
    <property type="match status" value="1"/>
</dbReference>
<dbReference type="PROSITE" id="PS00028">
    <property type="entry name" value="ZINC_FINGER_C2H2_1"/>
    <property type="match status" value="1"/>
</dbReference>
<dbReference type="Gene3D" id="3.30.160.60">
    <property type="entry name" value="Classic Zinc Finger"/>
    <property type="match status" value="1"/>
</dbReference>
<dbReference type="GO" id="GO:0000978">
    <property type="term" value="F:RNA polymerase II cis-regulatory region sequence-specific DNA binding"/>
    <property type="evidence" value="ECO:0007669"/>
    <property type="project" value="TreeGrafter"/>
</dbReference>
<keyword evidence="3" id="KW-0862">Zinc</keyword>
<evidence type="ECO:0000313" key="7">
    <source>
        <dbReference type="Proteomes" id="UP001303222"/>
    </source>
</evidence>
<evidence type="ECO:0000259" key="5">
    <source>
        <dbReference type="PROSITE" id="PS50157"/>
    </source>
</evidence>
<comment type="caution">
    <text evidence="6">The sequence shown here is derived from an EMBL/GenBank/DDBJ whole genome shotgun (WGS) entry which is preliminary data.</text>
</comment>
<organism evidence="6 7">
    <name type="scientific">Pseudoneurospora amorphoporcata</name>
    <dbReference type="NCBI Taxonomy" id="241081"/>
    <lineage>
        <taxon>Eukaryota</taxon>
        <taxon>Fungi</taxon>
        <taxon>Dikarya</taxon>
        <taxon>Ascomycota</taxon>
        <taxon>Pezizomycotina</taxon>
        <taxon>Sordariomycetes</taxon>
        <taxon>Sordariomycetidae</taxon>
        <taxon>Sordariales</taxon>
        <taxon>Sordariaceae</taxon>
        <taxon>Pseudoneurospora</taxon>
    </lineage>
</organism>
<dbReference type="Proteomes" id="UP001303222">
    <property type="component" value="Unassembled WGS sequence"/>
</dbReference>
<gene>
    <name evidence="6" type="ORF">QBC32DRAFT_372309</name>
</gene>
<dbReference type="GO" id="GO:0000981">
    <property type="term" value="F:DNA-binding transcription factor activity, RNA polymerase II-specific"/>
    <property type="evidence" value="ECO:0007669"/>
    <property type="project" value="TreeGrafter"/>
</dbReference>
<keyword evidence="2 4" id="KW-0863">Zinc-finger</keyword>
<dbReference type="EMBL" id="MU859193">
    <property type="protein sequence ID" value="KAK3950011.1"/>
    <property type="molecule type" value="Genomic_DNA"/>
</dbReference>
<evidence type="ECO:0000256" key="4">
    <source>
        <dbReference type="PROSITE-ProRule" id="PRU00042"/>
    </source>
</evidence>
<dbReference type="PROSITE" id="PS50157">
    <property type="entry name" value="ZINC_FINGER_C2H2_2"/>
    <property type="match status" value="1"/>
</dbReference>
<dbReference type="GO" id="GO:0008270">
    <property type="term" value="F:zinc ion binding"/>
    <property type="evidence" value="ECO:0007669"/>
    <property type="project" value="UniProtKB-KW"/>
</dbReference>
<dbReference type="SUPFAM" id="SSF57667">
    <property type="entry name" value="beta-beta-alpha zinc fingers"/>
    <property type="match status" value="1"/>
</dbReference>
<reference evidence="6" key="2">
    <citation type="submission" date="2023-06" db="EMBL/GenBank/DDBJ databases">
        <authorList>
            <consortium name="Lawrence Berkeley National Laboratory"/>
            <person name="Mondo S.J."/>
            <person name="Hensen N."/>
            <person name="Bonometti L."/>
            <person name="Westerberg I."/>
            <person name="Brannstrom I.O."/>
            <person name="Guillou S."/>
            <person name="Cros-Aarteil S."/>
            <person name="Calhoun S."/>
            <person name="Haridas S."/>
            <person name="Kuo A."/>
            <person name="Pangilinan J."/>
            <person name="Riley R."/>
            <person name="Labutti K."/>
            <person name="Andreopoulos B."/>
            <person name="Lipzen A."/>
            <person name="Chen C."/>
            <person name="Yanf M."/>
            <person name="Daum C."/>
            <person name="Ng V."/>
            <person name="Clum A."/>
            <person name="Steindorff A."/>
            <person name="Ohm R."/>
            <person name="Martin F."/>
            <person name="Silar P."/>
            <person name="Natvig D."/>
            <person name="Lalanne C."/>
            <person name="Gautier V."/>
            <person name="Ament-Velasquez S.L."/>
            <person name="Kruys A."/>
            <person name="Hutchinson M.I."/>
            <person name="Powell A.J."/>
            <person name="Barry K."/>
            <person name="Miller A.N."/>
            <person name="Grigoriev I.V."/>
            <person name="Debuchy R."/>
            <person name="Gladieux P."/>
            <person name="Thoren M.H."/>
            <person name="Johannesson H."/>
        </authorList>
    </citation>
    <scope>NUCLEOTIDE SEQUENCE</scope>
    <source>
        <strain evidence="6">CBS 626.80</strain>
    </source>
</reference>
<dbReference type="SMART" id="SM00355">
    <property type="entry name" value="ZnF_C2H2"/>
    <property type="match status" value="2"/>
</dbReference>
<evidence type="ECO:0000256" key="3">
    <source>
        <dbReference type="ARBA" id="ARBA00022833"/>
    </source>
</evidence>